<dbReference type="SUPFAM" id="SSF57581">
    <property type="entry name" value="TB module/8-cys domain"/>
    <property type="match status" value="1"/>
</dbReference>
<evidence type="ECO:0000313" key="13">
    <source>
        <dbReference type="Proteomes" id="UP000694405"/>
    </source>
</evidence>
<dbReference type="InterPro" id="IPR036773">
    <property type="entry name" value="TB_dom_sf"/>
</dbReference>
<protein>
    <submittedName>
        <fullName evidence="12">Uncharacterized protein</fullName>
    </submittedName>
</protein>
<comment type="subcellular location">
    <subcellularLocation>
        <location evidence="1">Secreted</location>
        <location evidence="1">Extracellular space</location>
        <location evidence="1">Extracellular matrix</location>
    </subcellularLocation>
</comment>
<reference evidence="12" key="3">
    <citation type="submission" date="2025-09" db="UniProtKB">
        <authorList>
            <consortium name="Ensembl"/>
        </authorList>
    </citation>
    <scope>IDENTIFICATION</scope>
</reference>
<dbReference type="SUPFAM" id="SSF57196">
    <property type="entry name" value="EGF/Laminin"/>
    <property type="match status" value="1"/>
</dbReference>
<comment type="caution">
    <text evidence="10">Lacks conserved residue(s) required for the propagation of feature annotation.</text>
</comment>
<keyword evidence="4" id="KW-0732">Signal</keyword>
<keyword evidence="6" id="KW-1015">Disulfide bond</keyword>
<keyword evidence="5" id="KW-0677">Repeat</keyword>
<dbReference type="SMART" id="SM00179">
    <property type="entry name" value="EGF_CA"/>
    <property type="match status" value="4"/>
</dbReference>
<evidence type="ECO:0000256" key="1">
    <source>
        <dbReference type="ARBA" id="ARBA00004498"/>
    </source>
</evidence>
<evidence type="ECO:0000256" key="2">
    <source>
        <dbReference type="ARBA" id="ARBA00022530"/>
    </source>
</evidence>
<accession>A0A8V5GG15</accession>
<dbReference type="GO" id="GO:0019838">
    <property type="term" value="F:growth factor binding"/>
    <property type="evidence" value="ECO:0007669"/>
    <property type="project" value="UniProtKB-KW"/>
</dbReference>
<dbReference type="AlphaFoldDB" id="A0A8V5GG15"/>
<keyword evidence="3 10" id="KW-0245">EGF-like domain</keyword>
<sequence>MCGLFGPEICKDGKCVNTQPGYECYCKQGFDYDSGVLQCLDVDECLDESNCVDGACENTRGSFRCSCPPGTRYHPPQRRCLPPPEHERPLAARRDVCWQRRGEDGLCGAPLGAGPLPMDECCCRGGAGWGTLQWDPLLGPHHPPMGPQHPPNGTPEWDPNTSEEDSTECPCPGGGGLCLRPIPGWGCDCPPGYQPDPTRSRCLDIDECRDPSRSALRCRPDRERCVNTSGSFRCACKAGSARARPHGGLCVPQRR</sequence>
<keyword evidence="7" id="KW-0325">Glycoprotein</keyword>
<name>A0A8V5GG15_MELUD</name>
<reference evidence="12" key="1">
    <citation type="submission" date="2020-03" db="EMBL/GenBank/DDBJ databases">
        <title>Melopsittacus undulatus (budgerigar) genome, bMelUnd1, maternal haplotype with Z.</title>
        <authorList>
            <person name="Gedman G."/>
            <person name="Mountcastle J."/>
            <person name="Haase B."/>
            <person name="Formenti G."/>
            <person name="Wright T."/>
            <person name="Apodaca J."/>
            <person name="Pelan S."/>
            <person name="Chow W."/>
            <person name="Rhie A."/>
            <person name="Howe K."/>
            <person name="Fedrigo O."/>
            <person name="Jarvis E.D."/>
        </authorList>
    </citation>
    <scope>NUCLEOTIDE SEQUENCE [LARGE SCALE GENOMIC DNA]</scope>
</reference>
<dbReference type="InterPro" id="IPR009030">
    <property type="entry name" value="Growth_fac_rcpt_cys_sf"/>
</dbReference>
<comment type="similarity">
    <text evidence="9">Belongs to the LTBP family.</text>
</comment>
<dbReference type="GO" id="GO:0005509">
    <property type="term" value="F:calcium ion binding"/>
    <property type="evidence" value="ECO:0007669"/>
    <property type="project" value="InterPro"/>
</dbReference>
<dbReference type="InterPro" id="IPR049883">
    <property type="entry name" value="NOTCH1_EGF-like"/>
</dbReference>
<evidence type="ECO:0000256" key="8">
    <source>
        <dbReference type="ARBA" id="ARBA00023183"/>
    </source>
</evidence>
<keyword evidence="2" id="KW-0272">Extracellular matrix</keyword>
<evidence type="ECO:0000256" key="4">
    <source>
        <dbReference type="ARBA" id="ARBA00022729"/>
    </source>
</evidence>
<keyword evidence="13" id="KW-1185">Reference proteome</keyword>
<feature type="compositionally biased region" description="Pro residues" evidence="11">
    <location>
        <begin position="141"/>
        <end position="153"/>
    </location>
</feature>
<evidence type="ECO:0000256" key="9">
    <source>
        <dbReference type="ARBA" id="ARBA00038081"/>
    </source>
</evidence>
<feature type="region of interest" description="Disordered" evidence="11">
    <location>
        <begin position="139"/>
        <end position="166"/>
    </location>
</feature>
<dbReference type="InterPro" id="IPR017878">
    <property type="entry name" value="TB_dom"/>
</dbReference>
<dbReference type="InterPro" id="IPR000152">
    <property type="entry name" value="EGF-type_Asp/Asn_hydroxyl_site"/>
</dbReference>
<dbReference type="PROSITE" id="PS51364">
    <property type="entry name" value="TB"/>
    <property type="match status" value="1"/>
</dbReference>
<dbReference type="Ensembl" id="ENSMUNT00000027057.1">
    <property type="protein sequence ID" value="ENSMUNP00000026319.1"/>
    <property type="gene ID" value="ENSMUNG00000019382.1"/>
</dbReference>
<evidence type="ECO:0000256" key="5">
    <source>
        <dbReference type="ARBA" id="ARBA00022737"/>
    </source>
</evidence>
<dbReference type="InterPro" id="IPR000742">
    <property type="entry name" value="EGF"/>
</dbReference>
<dbReference type="PROSITE" id="PS00010">
    <property type="entry name" value="ASX_HYDROXYL"/>
    <property type="match status" value="2"/>
</dbReference>
<dbReference type="Pfam" id="PF07645">
    <property type="entry name" value="EGF_CA"/>
    <property type="match status" value="3"/>
</dbReference>
<dbReference type="PROSITE" id="PS50026">
    <property type="entry name" value="EGF_3"/>
    <property type="match status" value="1"/>
</dbReference>
<dbReference type="InterPro" id="IPR001881">
    <property type="entry name" value="EGF-like_Ca-bd_dom"/>
</dbReference>
<keyword evidence="8" id="KW-0340">Growth factor binding</keyword>
<reference evidence="12" key="2">
    <citation type="submission" date="2025-08" db="UniProtKB">
        <authorList>
            <consortium name="Ensembl"/>
        </authorList>
    </citation>
    <scope>IDENTIFICATION</scope>
</reference>
<evidence type="ECO:0000313" key="12">
    <source>
        <dbReference type="Ensembl" id="ENSMUNP00000026319.1"/>
    </source>
</evidence>
<evidence type="ECO:0000256" key="7">
    <source>
        <dbReference type="ARBA" id="ARBA00023180"/>
    </source>
</evidence>
<evidence type="ECO:0000256" key="6">
    <source>
        <dbReference type="ARBA" id="ARBA00023157"/>
    </source>
</evidence>
<dbReference type="InterPro" id="IPR018097">
    <property type="entry name" value="EGF_Ca-bd_CS"/>
</dbReference>
<evidence type="ECO:0000256" key="11">
    <source>
        <dbReference type="SAM" id="MobiDB-lite"/>
    </source>
</evidence>
<organism evidence="12 13">
    <name type="scientific">Melopsittacus undulatus</name>
    <name type="common">Budgerigar</name>
    <name type="synonym">Psittacus undulatus</name>
    <dbReference type="NCBI Taxonomy" id="13146"/>
    <lineage>
        <taxon>Eukaryota</taxon>
        <taxon>Metazoa</taxon>
        <taxon>Chordata</taxon>
        <taxon>Craniata</taxon>
        <taxon>Vertebrata</taxon>
        <taxon>Euteleostomi</taxon>
        <taxon>Archelosauria</taxon>
        <taxon>Archosauria</taxon>
        <taxon>Dinosauria</taxon>
        <taxon>Saurischia</taxon>
        <taxon>Theropoda</taxon>
        <taxon>Coelurosauria</taxon>
        <taxon>Aves</taxon>
        <taxon>Neognathae</taxon>
        <taxon>Neoaves</taxon>
        <taxon>Telluraves</taxon>
        <taxon>Australaves</taxon>
        <taxon>Psittaciformes</taxon>
        <taxon>Psittaculidae</taxon>
        <taxon>Melopsittacus</taxon>
    </lineage>
</organism>
<keyword evidence="2" id="KW-0964">Secreted</keyword>
<dbReference type="PROSITE" id="PS01187">
    <property type="entry name" value="EGF_CA"/>
    <property type="match status" value="2"/>
</dbReference>
<evidence type="ECO:0000256" key="10">
    <source>
        <dbReference type="PROSITE-ProRule" id="PRU00076"/>
    </source>
</evidence>
<dbReference type="CDD" id="cd00054">
    <property type="entry name" value="EGF_CA"/>
    <property type="match status" value="1"/>
</dbReference>
<dbReference type="InterPro" id="IPR050751">
    <property type="entry name" value="ECM_structural_protein"/>
</dbReference>
<dbReference type="PANTHER" id="PTHR24034">
    <property type="entry name" value="EGF-LIKE DOMAIN-CONTAINING PROTEIN"/>
    <property type="match status" value="1"/>
</dbReference>
<dbReference type="SMART" id="SM00181">
    <property type="entry name" value="EGF"/>
    <property type="match status" value="4"/>
</dbReference>
<dbReference type="Gene3D" id="2.10.25.10">
    <property type="entry name" value="Laminin"/>
    <property type="match status" value="4"/>
</dbReference>
<proteinExistence type="inferred from homology"/>
<evidence type="ECO:0000256" key="3">
    <source>
        <dbReference type="ARBA" id="ARBA00022536"/>
    </source>
</evidence>
<dbReference type="Proteomes" id="UP000694405">
    <property type="component" value="Chromosome 22"/>
</dbReference>
<dbReference type="SUPFAM" id="SSF57184">
    <property type="entry name" value="Growth factor receptor domain"/>
    <property type="match status" value="1"/>
</dbReference>
<dbReference type="PANTHER" id="PTHR24034:SF140">
    <property type="entry name" value="LATENT-TRANSFORMING GROWTH FACTOR BETA-BINDING PROTEIN 1"/>
    <property type="match status" value="1"/>
</dbReference>
<dbReference type="FunFam" id="2.10.25.10:FF:000002">
    <property type="entry name" value="Latent-transforming growth factor beta-binding protein 3"/>
    <property type="match status" value="1"/>
</dbReference>